<dbReference type="Gene3D" id="3.30.2140.10">
    <property type="entry name" value="Arylamine N-acetyltransferase"/>
    <property type="match status" value="1"/>
</dbReference>
<evidence type="ECO:0008006" key="4">
    <source>
        <dbReference type="Google" id="ProtNLM"/>
    </source>
</evidence>
<proteinExistence type="inferred from homology"/>
<accession>A0A7S4QFH5</accession>
<dbReference type="Gene3D" id="2.40.128.150">
    <property type="entry name" value="Cysteine proteinases"/>
    <property type="match status" value="1"/>
</dbReference>
<dbReference type="PANTHER" id="PTHR11786:SF0">
    <property type="entry name" value="ARYLAMINE N-ACETYLTRANSFERASE 4-RELATED"/>
    <property type="match status" value="1"/>
</dbReference>
<comment type="similarity">
    <text evidence="1 2">Belongs to the arylamine N-acetyltransferase family.</text>
</comment>
<name>A0A7S4QFH5_9STRA</name>
<dbReference type="PANTHER" id="PTHR11786">
    <property type="entry name" value="N-HYDROXYARYLAMINE O-ACETYLTRANSFERASE"/>
    <property type="match status" value="1"/>
</dbReference>
<dbReference type="GO" id="GO:0016407">
    <property type="term" value="F:acetyltransferase activity"/>
    <property type="evidence" value="ECO:0007669"/>
    <property type="project" value="InterPro"/>
</dbReference>
<reference evidence="3" key="1">
    <citation type="submission" date="2021-01" db="EMBL/GenBank/DDBJ databases">
        <authorList>
            <person name="Corre E."/>
            <person name="Pelletier E."/>
            <person name="Niang G."/>
            <person name="Scheremetjew M."/>
            <person name="Finn R."/>
            <person name="Kale V."/>
            <person name="Holt S."/>
            <person name="Cochrane G."/>
            <person name="Meng A."/>
            <person name="Brown T."/>
            <person name="Cohen L."/>
        </authorList>
    </citation>
    <scope>NUCLEOTIDE SEQUENCE</scope>
    <source>
        <strain evidence="3">GSO104</strain>
    </source>
</reference>
<dbReference type="InterPro" id="IPR038765">
    <property type="entry name" value="Papain-like_cys_pep_sf"/>
</dbReference>
<dbReference type="PRINTS" id="PR01543">
    <property type="entry name" value="ANATRNSFRASE"/>
</dbReference>
<dbReference type="AlphaFoldDB" id="A0A7S4QFH5"/>
<gene>
    <name evidence="3" type="ORF">DBRI00130_LOCUS1665</name>
</gene>
<evidence type="ECO:0000256" key="2">
    <source>
        <dbReference type="RuleBase" id="RU003452"/>
    </source>
</evidence>
<dbReference type="EMBL" id="HBNS01002078">
    <property type="protein sequence ID" value="CAE4581238.1"/>
    <property type="molecule type" value="Transcribed_RNA"/>
</dbReference>
<organism evidence="3">
    <name type="scientific">Ditylum brightwellii</name>
    <dbReference type="NCBI Taxonomy" id="49249"/>
    <lineage>
        <taxon>Eukaryota</taxon>
        <taxon>Sar</taxon>
        <taxon>Stramenopiles</taxon>
        <taxon>Ochrophyta</taxon>
        <taxon>Bacillariophyta</taxon>
        <taxon>Mediophyceae</taxon>
        <taxon>Lithodesmiophycidae</taxon>
        <taxon>Lithodesmiales</taxon>
        <taxon>Lithodesmiaceae</taxon>
        <taxon>Ditylum</taxon>
    </lineage>
</organism>
<evidence type="ECO:0000313" key="3">
    <source>
        <dbReference type="EMBL" id="CAE4581238.1"/>
    </source>
</evidence>
<dbReference type="InterPro" id="IPR001447">
    <property type="entry name" value="Arylamine_N-AcTrfase"/>
</dbReference>
<dbReference type="Pfam" id="PF00797">
    <property type="entry name" value="Acetyltransf_2"/>
    <property type="match status" value="1"/>
</dbReference>
<keyword evidence="2" id="KW-0808">Transferase</keyword>
<sequence length="280" mass="32380">MRAIEKYLRRIGEPFLLQETPQADYNLLARIMEGHSRSIPFENFDVVLKKDISIQPADIESKLVDDKRGGYCWEQNNLLQIALEALGYDVTPLLARVRWGKADDSEEPNTTFTHLTLKVKTNDEKYYLADVGFAGTNSMRPISLDLGSTIQKLPEGSFRISPSKHVGFHILELYIPTKKEWKPLYEWRDEKAAFVDQECANWYSYTYPTARFTNQLFCFRIIGETRHHILNDLYVIRKGHGVDMEMTEEHIVDKEMLLGLIDGVFGIRLVDCDGIDRFLP</sequence>
<keyword evidence="2" id="KW-0012">Acyltransferase</keyword>
<protein>
    <recommendedName>
        <fullName evidence="4">Arylamine N-acetyltransferase</fullName>
    </recommendedName>
</protein>
<dbReference type="SUPFAM" id="SSF54001">
    <property type="entry name" value="Cysteine proteinases"/>
    <property type="match status" value="1"/>
</dbReference>
<evidence type="ECO:0000256" key="1">
    <source>
        <dbReference type="ARBA" id="ARBA00006547"/>
    </source>
</evidence>